<organism evidence="8 9">
    <name type="scientific">Clostridium estertheticum</name>
    <dbReference type="NCBI Taxonomy" id="238834"/>
    <lineage>
        <taxon>Bacteria</taxon>
        <taxon>Bacillati</taxon>
        <taxon>Bacillota</taxon>
        <taxon>Clostridia</taxon>
        <taxon>Eubacteriales</taxon>
        <taxon>Clostridiaceae</taxon>
        <taxon>Clostridium</taxon>
    </lineage>
</organism>
<proteinExistence type="predicted"/>
<sequence length="105" mass="11788">MGEISMEQIVMELIVNAGDGRSKAMQAIRVAKKGDLKLAKEKIRESSEALSKAHGFQTNLIQNEAAGDHMEITLLMVHAQDHLMNAMTVRDLAQEMIAMYEEFRK</sequence>
<feature type="active site" description="Tele-phosphohistidine intermediate" evidence="5">
    <location>
        <position position="78"/>
    </location>
</feature>
<evidence type="ECO:0000313" key="9">
    <source>
        <dbReference type="Proteomes" id="UP000342249"/>
    </source>
</evidence>
<evidence type="ECO:0000256" key="6">
    <source>
        <dbReference type="PIRSR" id="PIRSR000699-2"/>
    </source>
</evidence>
<keyword evidence="4" id="KW-0598">Phosphotransferase system</keyword>
<keyword evidence="2" id="KW-0762">Sugar transport</keyword>
<evidence type="ECO:0000256" key="5">
    <source>
        <dbReference type="PIRSR" id="PIRSR000699-1"/>
    </source>
</evidence>
<evidence type="ECO:0000256" key="1">
    <source>
        <dbReference type="ARBA" id="ARBA00022448"/>
    </source>
</evidence>
<dbReference type="PANTHER" id="PTHR34382:SF7">
    <property type="entry name" value="PTS SYSTEM N,N'-DIACETYLCHITOBIOSE-SPECIFIC EIIA COMPONENT"/>
    <property type="match status" value="1"/>
</dbReference>
<dbReference type="SUPFAM" id="SSF46973">
    <property type="entry name" value="Enzyme IIa from lactose specific PTS, IIa-lac"/>
    <property type="match status" value="1"/>
</dbReference>
<dbReference type="GO" id="GO:0046872">
    <property type="term" value="F:metal ion binding"/>
    <property type="evidence" value="ECO:0007669"/>
    <property type="project" value="UniProtKB-KW"/>
</dbReference>
<dbReference type="EMBL" id="SPSF01000013">
    <property type="protein sequence ID" value="MPQ61159.1"/>
    <property type="molecule type" value="Genomic_DNA"/>
</dbReference>
<dbReference type="AlphaFoldDB" id="A0A5N7IJJ8"/>
<dbReference type="Pfam" id="PF02255">
    <property type="entry name" value="PTS_IIA"/>
    <property type="match status" value="1"/>
</dbReference>
<dbReference type="PANTHER" id="PTHR34382">
    <property type="entry name" value="PTS SYSTEM N,N'-DIACETYLCHITOBIOSE-SPECIFIC EIIA COMPONENT"/>
    <property type="match status" value="1"/>
</dbReference>
<dbReference type="PROSITE" id="PS51095">
    <property type="entry name" value="PTS_EIIA_TYPE_3"/>
    <property type="match status" value="1"/>
</dbReference>
<evidence type="ECO:0000313" key="8">
    <source>
        <dbReference type="EMBL" id="MPQ61159.1"/>
    </source>
</evidence>
<dbReference type="InterPro" id="IPR003188">
    <property type="entry name" value="PTS_IIA_lac/cel"/>
</dbReference>
<comment type="caution">
    <text evidence="8">The sequence shown here is derived from an EMBL/GenBank/DDBJ whole genome shotgun (WGS) entry which is preliminary data.</text>
</comment>
<accession>A0A5N7IJJ8</accession>
<dbReference type="Proteomes" id="UP000342249">
    <property type="component" value="Unassembled WGS sequence"/>
</dbReference>
<protein>
    <submittedName>
        <fullName evidence="8">PTS lactose/cellobiose transporter subunit IIA</fullName>
    </submittedName>
</protein>
<evidence type="ECO:0000256" key="7">
    <source>
        <dbReference type="PROSITE-ProRule" id="PRU00418"/>
    </source>
</evidence>
<keyword evidence="6" id="KW-0460">Magnesium</keyword>
<evidence type="ECO:0000256" key="2">
    <source>
        <dbReference type="ARBA" id="ARBA00022597"/>
    </source>
</evidence>
<feature type="modified residue" description="Phosphohistidine; by HPr" evidence="7">
    <location>
        <position position="78"/>
    </location>
</feature>
<evidence type="ECO:0000256" key="4">
    <source>
        <dbReference type="ARBA" id="ARBA00022683"/>
    </source>
</evidence>
<dbReference type="InterPro" id="IPR036542">
    <property type="entry name" value="PTS_IIA_lac/cel_sf"/>
</dbReference>
<gene>
    <name evidence="8" type="ORF">E4V82_03380</name>
</gene>
<keyword evidence="3" id="KW-0808">Transferase</keyword>
<dbReference type="GO" id="GO:0016740">
    <property type="term" value="F:transferase activity"/>
    <property type="evidence" value="ECO:0007669"/>
    <property type="project" value="UniProtKB-KW"/>
</dbReference>
<feature type="binding site" evidence="6">
    <location>
        <position position="81"/>
    </location>
    <ligand>
        <name>Mg(2+)</name>
        <dbReference type="ChEBI" id="CHEBI:18420"/>
        <note>ligand shared between all trimeric partners</note>
    </ligand>
</feature>
<keyword evidence="1" id="KW-0813">Transport</keyword>
<comment type="cofactor">
    <cofactor evidence="6">
        <name>Mg(2+)</name>
        <dbReference type="ChEBI" id="CHEBI:18420"/>
    </cofactor>
    <text evidence="6">Binds 1 Mg(2+) ion per trimer.</text>
</comment>
<dbReference type="CDD" id="cd00215">
    <property type="entry name" value="PTS_IIA_lac"/>
    <property type="match status" value="1"/>
</dbReference>
<name>A0A5N7IJJ8_9CLOT</name>
<reference evidence="8" key="1">
    <citation type="journal article" date="2019" name="Lett. Appl. Microbiol.">
        <title>A case of 'blown pack' spoilage of vacuum-packaged pork likely associated with Clostridium estertheticum in Canada.</title>
        <authorList>
            <person name="Zhang P."/>
            <person name="Ward P."/>
            <person name="McMullen L.M."/>
            <person name="Yang X."/>
        </authorList>
    </citation>
    <scope>NUCLEOTIDE SEQUENCE [LARGE SCALE GENOMIC DNA]</scope>
    <source>
        <strain evidence="8">MA19</strain>
    </source>
</reference>
<dbReference type="PIRSF" id="PIRSF000699">
    <property type="entry name" value="PTS_IILac_III"/>
    <property type="match status" value="1"/>
</dbReference>
<dbReference type="GO" id="GO:0009401">
    <property type="term" value="P:phosphoenolpyruvate-dependent sugar phosphotransferase system"/>
    <property type="evidence" value="ECO:0007669"/>
    <property type="project" value="UniProtKB-KW"/>
</dbReference>
<evidence type="ECO:0000256" key="3">
    <source>
        <dbReference type="ARBA" id="ARBA00022679"/>
    </source>
</evidence>
<keyword evidence="6" id="KW-0479">Metal-binding</keyword>
<dbReference type="Gene3D" id="1.20.58.80">
    <property type="entry name" value="Phosphotransferase system, lactose/cellobiose-type IIA subunit"/>
    <property type="match status" value="1"/>
</dbReference>